<evidence type="ECO:0000256" key="1">
    <source>
        <dbReference type="SAM" id="Phobius"/>
    </source>
</evidence>
<dbReference type="RefSeq" id="WP_272019237.1">
    <property type="nucleotide sequence ID" value="NZ_JAQLKE010000042.1"/>
</dbReference>
<keyword evidence="1" id="KW-0472">Membrane</keyword>
<name>A0AB35ILS9_9FIRM</name>
<dbReference type="AlphaFoldDB" id="A0AB35ILS9"/>
<reference evidence="2" key="1">
    <citation type="submission" date="2023-01" db="EMBL/GenBank/DDBJ databases">
        <title>Human gut microbiome strain richness.</title>
        <authorList>
            <person name="Chen-Liaw A."/>
        </authorList>
    </citation>
    <scope>NUCLEOTIDE SEQUENCE</scope>
    <source>
        <strain evidence="2">1001217st2_G6_1001217B_191108</strain>
    </source>
</reference>
<sequence>MEELVNGAQQAGQNGQGYIDYYAQSQGYMTMIMFLVFALAAISLIFLFVQLKHKKYEAQARVEASKYSAVGDIKVAEIYSSAGMSKNKRKVTSHDKKVSEIVEVSKLDEIDRLKSLLRSEDIDNRDELLSLLQEIEEKFDEEN</sequence>
<keyword evidence="1" id="KW-0812">Transmembrane</keyword>
<dbReference type="EMBL" id="JAQLKE010000042">
    <property type="protein sequence ID" value="MDB7085511.1"/>
    <property type="molecule type" value="Genomic_DNA"/>
</dbReference>
<comment type="caution">
    <text evidence="2">The sequence shown here is derived from an EMBL/GenBank/DDBJ whole genome shotgun (WGS) entry which is preliminary data.</text>
</comment>
<feature type="transmembrane region" description="Helical" evidence="1">
    <location>
        <begin position="28"/>
        <end position="49"/>
    </location>
</feature>
<proteinExistence type="predicted"/>
<evidence type="ECO:0000313" key="3">
    <source>
        <dbReference type="Proteomes" id="UP001211987"/>
    </source>
</evidence>
<organism evidence="2 3">
    <name type="scientific">Thomasclavelia ramosa</name>
    <dbReference type="NCBI Taxonomy" id="1547"/>
    <lineage>
        <taxon>Bacteria</taxon>
        <taxon>Bacillati</taxon>
        <taxon>Bacillota</taxon>
        <taxon>Erysipelotrichia</taxon>
        <taxon>Erysipelotrichales</taxon>
        <taxon>Coprobacillaceae</taxon>
        <taxon>Thomasclavelia</taxon>
    </lineage>
</organism>
<dbReference type="Proteomes" id="UP001211987">
    <property type="component" value="Unassembled WGS sequence"/>
</dbReference>
<gene>
    <name evidence="2" type="ORF">PM738_17015</name>
</gene>
<evidence type="ECO:0000313" key="2">
    <source>
        <dbReference type="EMBL" id="MDB7085511.1"/>
    </source>
</evidence>
<protein>
    <submittedName>
        <fullName evidence="2">Uncharacterized protein</fullName>
    </submittedName>
</protein>
<keyword evidence="1" id="KW-1133">Transmembrane helix</keyword>
<accession>A0AB35ILS9</accession>